<dbReference type="Proteomes" id="UP000001880">
    <property type="component" value="Chromosome"/>
</dbReference>
<dbReference type="EMBL" id="CP001804">
    <property type="protein sequence ID" value="ACY14042.1"/>
    <property type="molecule type" value="Genomic_DNA"/>
</dbReference>
<organism evidence="2 3">
    <name type="scientific">Haliangium ochraceum (strain DSM 14365 / JCM 11303 / SMP-2)</name>
    <dbReference type="NCBI Taxonomy" id="502025"/>
    <lineage>
        <taxon>Bacteria</taxon>
        <taxon>Pseudomonadati</taxon>
        <taxon>Myxococcota</taxon>
        <taxon>Polyangia</taxon>
        <taxon>Haliangiales</taxon>
        <taxon>Kofleriaceae</taxon>
        <taxon>Haliangium</taxon>
    </lineage>
</organism>
<protein>
    <submittedName>
        <fullName evidence="2">Lantibiotic dehydratase domain protein</fullName>
    </submittedName>
</protein>
<dbReference type="STRING" id="502025.Hoch_1490"/>
<sequence length="897" mass="102315">MMSDRSDTSPVLAIIRVAGLPSTAITALRAPKAMADIDALLALEAQLEALREQTSDAIFETLSNADPDSRRYLLRLKRDCFNGRSVRKHKRAPYWQSLQRWIGDLGERLVASEEEIAAVSERFSAHYFSERDAARRHLRSLTRESALMRGITLASPRLVEHIDRLHEREVDSYRRRELKVAHSFLRYASRAAAKLSPYSTLGKLALAGIRSEPDDTGPAVRYLARTQREHSLVRVKRYLLDQCCRLLLFHNAVRDRMVLTVNATTEDRGDGLYRFLRPMVLTFNEDSGDLQHAQPSIVQVRLRGPLIEWLRSSLAQPNHTYAEALQNMQSHFDTTADSIEPTLAKLIEIGFLRLIPPWASHEIHLEPRLLRFLQAIPDEPSLRPSIEVLERLVAVESEFADAAEPLQAVREIDSLVPELFARIRAAARPESKLSLEKAEHNYYEDLFIYADEAAADAQTPSPAPAREILHLDRSTAKELVDAGGLLFSLSNLYEPRYEFQHALFHYVAEKWPGQTQIPFLEFFATVQPLLEKYLAYLAQPSGGVFNPYQLDEIDALTQLRERIQSEFVALYTEDEDGLHLPEEALRALVAEIPANYRRMVESCLFVQPADATGTRWVANRFFESTGRFSCRYTAVLGDDTLPAYIERFERGGRIQVDGEEVEFLDMLFTRGNTVSLHWPQTPKVLEIPGERADVPESKRRLLRDLVIAVEPERGRCVVRDLGGQRYLPCFLSPLQQEYLPSIFKLLDVFGCIPRTSLRLHRPTQRRDDIEIHPRLQLGRLVVLRKRWIIPIDSLPQWPNSEQDAFLAIQRWRLNYGIPRQCFLIEQVTAAQTTRNVFKPQYIDFGAPELVSLFRSASLLAKGSITLEEALPTPDDFPENQHGEPQGVEIILEGMTLV</sequence>
<feature type="domain" description="Lantibiotic dehydratase N-terminal" evidence="1">
    <location>
        <begin position="146"/>
        <end position="400"/>
    </location>
</feature>
<dbReference type="RefSeq" id="WP_012826651.1">
    <property type="nucleotide sequence ID" value="NC_013440.1"/>
</dbReference>
<proteinExistence type="predicted"/>
<gene>
    <name evidence="2" type="ordered locus">Hoch_1490</name>
</gene>
<dbReference type="KEGG" id="hoh:Hoch_1490"/>
<reference evidence="2 3" key="1">
    <citation type="journal article" date="2010" name="Stand. Genomic Sci.">
        <title>Complete genome sequence of Haliangium ochraceum type strain (SMP-2).</title>
        <authorList>
            <consortium name="US DOE Joint Genome Institute (JGI-PGF)"/>
            <person name="Ivanova N."/>
            <person name="Daum C."/>
            <person name="Lang E."/>
            <person name="Abt B."/>
            <person name="Kopitz M."/>
            <person name="Saunders E."/>
            <person name="Lapidus A."/>
            <person name="Lucas S."/>
            <person name="Glavina Del Rio T."/>
            <person name="Nolan M."/>
            <person name="Tice H."/>
            <person name="Copeland A."/>
            <person name="Cheng J.F."/>
            <person name="Chen F."/>
            <person name="Bruce D."/>
            <person name="Goodwin L."/>
            <person name="Pitluck S."/>
            <person name="Mavromatis K."/>
            <person name="Pati A."/>
            <person name="Mikhailova N."/>
            <person name="Chen A."/>
            <person name="Palaniappan K."/>
            <person name="Land M."/>
            <person name="Hauser L."/>
            <person name="Chang Y.J."/>
            <person name="Jeffries C.D."/>
            <person name="Detter J.C."/>
            <person name="Brettin T."/>
            <person name="Rohde M."/>
            <person name="Goker M."/>
            <person name="Bristow J."/>
            <person name="Markowitz V."/>
            <person name="Eisen J.A."/>
            <person name="Hugenholtz P."/>
            <person name="Kyrpides N.C."/>
            <person name="Klenk H.P."/>
        </authorList>
    </citation>
    <scope>NUCLEOTIDE SEQUENCE [LARGE SCALE GENOMIC DNA]</scope>
    <source>
        <strain evidence="3">DSM 14365 / CIP 107738 / JCM 11303 / AJ 13395 / SMP-2</strain>
    </source>
</reference>
<accession>D0LVQ8</accession>
<dbReference type="OrthoDB" id="2442707at2"/>
<evidence type="ECO:0000259" key="1">
    <source>
        <dbReference type="Pfam" id="PF04738"/>
    </source>
</evidence>
<dbReference type="eggNOG" id="ENOG502Z8P5">
    <property type="taxonomic scope" value="Bacteria"/>
</dbReference>
<evidence type="ECO:0000313" key="3">
    <source>
        <dbReference type="Proteomes" id="UP000001880"/>
    </source>
</evidence>
<evidence type="ECO:0000313" key="2">
    <source>
        <dbReference type="EMBL" id="ACY14042.1"/>
    </source>
</evidence>
<dbReference type="AlphaFoldDB" id="D0LVQ8"/>
<name>D0LVQ8_HALO1</name>
<dbReference type="HOGENOM" id="CLU_335157_0_0_7"/>
<dbReference type="InterPro" id="IPR006827">
    <property type="entry name" value="Lant_deHydtase_N"/>
</dbReference>
<keyword evidence="3" id="KW-1185">Reference proteome</keyword>
<dbReference type="Pfam" id="PF04738">
    <property type="entry name" value="Lant_dehydr_N"/>
    <property type="match status" value="1"/>
</dbReference>